<reference evidence="3" key="1">
    <citation type="journal article" date="2019" name="Int. J. Syst. Evol. Microbiol.">
        <title>The Global Catalogue of Microorganisms (GCM) 10K type strain sequencing project: providing services to taxonomists for standard genome sequencing and annotation.</title>
        <authorList>
            <consortium name="The Broad Institute Genomics Platform"/>
            <consortium name="The Broad Institute Genome Sequencing Center for Infectious Disease"/>
            <person name="Wu L."/>
            <person name="Ma J."/>
        </authorList>
    </citation>
    <scope>NUCLEOTIDE SEQUENCE [LARGE SCALE GENOMIC DNA]</scope>
    <source>
        <strain evidence="3">KCTC 42805</strain>
    </source>
</reference>
<sequence>MEPSDKSITATDMSVVREGIKRRYTQYHTINRDKYPAIEFNSNRVNYQPLRDSFEEEFFEVRQIDRVNNRLHIPSLNTFAQLFTNDEYIPSRKIFNTCRSYAQGYTLQPDVNWTEPTATVAQFKGKPRPWFLIGSVATLVVIMCVLAAYWVLKLKSQASELVILSHHTGQVASQKIQLEGRVKNADVVWIVVHPLGKDQKFYVQDPVPVKADGTWKGLIFVGMPNHQSDGFRFTIRAYVRPGGSYKALFAEERYEFDSWPEEAELSTESIVVIRGPYKTDKKQ</sequence>
<evidence type="ECO:0000256" key="1">
    <source>
        <dbReference type="SAM" id="Phobius"/>
    </source>
</evidence>
<keyword evidence="1" id="KW-1133">Transmembrane helix</keyword>
<evidence type="ECO:0000313" key="3">
    <source>
        <dbReference type="Proteomes" id="UP001597469"/>
    </source>
</evidence>
<gene>
    <name evidence="2" type="ORF">ACFSUS_06240</name>
</gene>
<feature type="transmembrane region" description="Helical" evidence="1">
    <location>
        <begin position="130"/>
        <end position="152"/>
    </location>
</feature>
<keyword evidence="3" id="KW-1185">Reference proteome</keyword>
<accession>A0ABW5M112</accession>
<keyword evidence="1" id="KW-0812">Transmembrane</keyword>
<comment type="caution">
    <text evidence="2">The sequence shown here is derived from an EMBL/GenBank/DDBJ whole genome shotgun (WGS) entry which is preliminary data.</text>
</comment>
<keyword evidence="1" id="KW-0472">Membrane</keyword>
<organism evidence="2 3">
    <name type="scientific">Spirosoma soli</name>
    <dbReference type="NCBI Taxonomy" id="1770529"/>
    <lineage>
        <taxon>Bacteria</taxon>
        <taxon>Pseudomonadati</taxon>
        <taxon>Bacteroidota</taxon>
        <taxon>Cytophagia</taxon>
        <taxon>Cytophagales</taxon>
        <taxon>Cytophagaceae</taxon>
        <taxon>Spirosoma</taxon>
    </lineage>
</organism>
<evidence type="ECO:0000313" key="2">
    <source>
        <dbReference type="EMBL" id="MFD2570226.1"/>
    </source>
</evidence>
<protein>
    <recommendedName>
        <fullName evidence="4">DUF4178 domain-containing protein</fullName>
    </recommendedName>
</protein>
<dbReference type="RefSeq" id="WP_381520640.1">
    <property type="nucleotide sequence ID" value="NZ_JBHULN010000003.1"/>
</dbReference>
<dbReference type="EMBL" id="JBHULN010000003">
    <property type="protein sequence ID" value="MFD2570226.1"/>
    <property type="molecule type" value="Genomic_DNA"/>
</dbReference>
<evidence type="ECO:0008006" key="4">
    <source>
        <dbReference type="Google" id="ProtNLM"/>
    </source>
</evidence>
<proteinExistence type="predicted"/>
<name>A0ABW5M112_9BACT</name>
<dbReference type="Proteomes" id="UP001597469">
    <property type="component" value="Unassembled WGS sequence"/>
</dbReference>